<evidence type="ECO:0000313" key="2">
    <source>
        <dbReference type="Proteomes" id="UP001163828"/>
    </source>
</evidence>
<name>A0ABQ8PWS6_9AGAR</name>
<feature type="non-terminal residue" evidence="1">
    <location>
        <position position="1"/>
    </location>
</feature>
<accession>A0ABQ8PWS6</accession>
<dbReference type="InterPro" id="IPR012337">
    <property type="entry name" value="RNaseH-like_sf"/>
</dbReference>
<comment type="caution">
    <text evidence="1">The sequence shown here is derived from an EMBL/GenBank/DDBJ whole genome shotgun (WGS) entry which is preliminary data.</text>
</comment>
<gene>
    <name evidence="1" type="ORF">F5050DRAFT_1545347</name>
</gene>
<reference evidence="1" key="1">
    <citation type="submission" date="2022-08" db="EMBL/GenBank/DDBJ databases">
        <authorList>
            <consortium name="DOE Joint Genome Institute"/>
            <person name="Min B."/>
            <person name="Riley R."/>
            <person name="Sierra-Patev S."/>
            <person name="Naranjo-Ortiz M."/>
            <person name="Looney B."/>
            <person name="Konkel Z."/>
            <person name="Slot J.C."/>
            <person name="Sakamoto Y."/>
            <person name="Steenwyk J.L."/>
            <person name="Rokas A."/>
            <person name="Carro J."/>
            <person name="Camarero S."/>
            <person name="Ferreira P."/>
            <person name="Molpeceres G."/>
            <person name="Ruiz-Duenas F.J."/>
            <person name="Serrano A."/>
            <person name="Henrissat B."/>
            <person name="Drula E."/>
            <person name="Hughes K.W."/>
            <person name="Mata J.L."/>
            <person name="Ishikawa N.K."/>
            <person name="Vargas-Isla R."/>
            <person name="Ushijima S."/>
            <person name="Smith C.A."/>
            <person name="Ahrendt S."/>
            <person name="Andreopoulos W."/>
            <person name="He G."/>
            <person name="Labutti K."/>
            <person name="Lipzen A."/>
            <person name="Ng V."/>
            <person name="Sandor L."/>
            <person name="Barry K."/>
            <person name="Martinez A.T."/>
            <person name="Xiao Y."/>
            <person name="Gibbons J.G."/>
            <person name="Terashima K."/>
            <person name="Hibbett D.S."/>
            <person name="Grigoriev I.V."/>
        </authorList>
    </citation>
    <scope>NUCLEOTIDE SEQUENCE</scope>
    <source>
        <strain evidence="1">TFB10827</strain>
    </source>
</reference>
<dbReference type="SUPFAM" id="SSF53098">
    <property type="entry name" value="Ribonuclease H-like"/>
    <property type="match status" value="1"/>
</dbReference>
<evidence type="ECO:0008006" key="3">
    <source>
        <dbReference type="Google" id="ProtNLM"/>
    </source>
</evidence>
<organism evidence="1 2">
    <name type="scientific">Lentinula boryana</name>
    <dbReference type="NCBI Taxonomy" id="40481"/>
    <lineage>
        <taxon>Eukaryota</taxon>
        <taxon>Fungi</taxon>
        <taxon>Dikarya</taxon>
        <taxon>Basidiomycota</taxon>
        <taxon>Agaricomycotina</taxon>
        <taxon>Agaricomycetes</taxon>
        <taxon>Agaricomycetidae</taxon>
        <taxon>Agaricales</taxon>
        <taxon>Marasmiineae</taxon>
        <taxon>Omphalotaceae</taxon>
        <taxon>Lentinula</taxon>
    </lineage>
</organism>
<keyword evidence="2" id="KW-1185">Reference proteome</keyword>
<sequence>YLVDLYDASADRKDGQAMADAFESMIDKVEGRYKCIVVCLGTDNDGGSKAGRAILVIRRPYLFAFPCCGHQGNLCMVDYFKVNADAKDLSEKAVDLIGWINNHNCVRCIFNDVQLEQTKNILTYLVAVITRWTTHLTAFQRLKDLKQPLRAAALTRRDDIIRAQVGAERSGPRIMELTEAAVEQLDVIDNSEFWKGLSVVIEDLELIAYATNICQSDKASPDCVLLAFAGM</sequence>
<evidence type="ECO:0000313" key="1">
    <source>
        <dbReference type="EMBL" id="KAJ3990880.1"/>
    </source>
</evidence>
<protein>
    <recommendedName>
        <fullName evidence="3">DUF659 domain-containing protein</fullName>
    </recommendedName>
</protein>
<proteinExistence type="predicted"/>
<feature type="non-terminal residue" evidence="1">
    <location>
        <position position="231"/>
    </location>
</feature>
<dbReference type="EMBL" id="MU791368">
    <property type="protein sequence ID" value="KAJ3990880.1"/>
    <property type="molecule type" value="Genomic_DNA"/>
</dbReference>
<dbReference type="Proteomes" id="UP001163828">
    <property type="component" value="Unassembled WGS sequence"/>
</dbReference>